<reference evidence="2" key="1">
    <citation type="journal article" date="2021" name="PeerJ">
        <title>Extensive microbial diversity within the chicken gut microbiome revealed by metagenomics and culture.</title>
        <authorList>
            <person name="Gilroy R."/>
            <person name="Ravi A."/>
            <person name="Getino M."/>
            <person name="Pursley I."/>
            <person name="Horton D.L."/>
            <person name="Alikhan N.F."/>
            <person name="Baker D."/>
            <person name="Gharbi K."/>
            <person name="Hall N."/>
            <person name="Watson M."/>
            <person name="Adriaenssens E.M."/>
            <person name="Foster-Nyarko E."/>
            <person name="Jarju S."/>
            <person name="Secka A."/>
            <person name="Antonio M."/>
            <person name="Oren A."/>
            <person name="Chaudhuri R.R."/>
            <person name="La Ragione R."/>
            <person name="Hildebrand F."/>
            <person name="Pallen M.J."/>
        </authorList>
    </citation>
    <scope>NUCLEOTIDE SEQUENCE</scope>
    <source>
        <strain evidence="2">2189</strain>
    </source>
</reference>
<keyword evidence="1" id="KW-0472">Membrane</keyword>
<protein>
    <submittedName>
        <fullName evidence="2">Uncharacterized protein</fullName>
    </submittedName>
</protein>
<organism evidence="2 3">
    <name type="scientific">Candidatus Borkfalkia faecavium</name>
    <dbReference type="NCBI Taxonomy" id="2838508"/>
    <lineage>
        <taxon>Bacteria</taxon>
        <taxon>Bacillati</taxon>
        <taxon>Bacillota</taxon>
        <taxon>Clostridia</taxon>
        <taxon>Christensenellales</taxon>
        <taxon>Christensenellaceae</taxon>
        <taxon>Candidatus Borkfalkia</taxon>
    </lineage>
</organism>
<evidence type="ECO:0000313" key="2">
    <source>
        <dbReference type="EMBL" id="HIX49973.1"/>
    </source>
</evidence>
<keyword evidence="1" id="KW-0812">Transmembrane</keyword>
<name>A0A9D2AU38_9FIRM</name>
<feature type="transmembrane region" description="Helical" evidence="1">
    <location>
        <begin position="54"/>
        <end position="76"/>
    </location>
</feature>
<evidence type="ECO:0000313" key="3">
    <source>
        <dbReference type="Proteomes" id="UP000886847"/>
    </source>
</evidence>
<reference evidence="2" key="2">
    <citation type="submission" date="2021-04" db="EMBL/GenBank/DDBJ databases">
        <authorList>
            <person name="Gilroy R."/>
        </authorList>
    </citation>
    <scope>NUCLEOTIDE SEQUENCE</scope>
    <source>
        <strain evidence="2">2189</strain>
    </source>
</reference>
<feature type="transmembrane region" description="Helical" evidence="1">
    <location>
        <begin position="21"/>
        <end position="42"/>
    </location>
</feature>
<dbReference type="EMBL" id="DXEW01000005">
    <property type="protein sequence ID" value="HIX49973.1"/>
    <property type="molecule type" value="Genomic_DNA"/>
</dbReference>
<comment type="caution">
    <text evidence="2">The sequence shown here is derived from an EMBL/GenBank/DDBJ whole genome shotgun (WGS) entry which is preliminary data.</text>
</comment>
<gene>
    <name evidence="2" type="ORF">H9851_01660</name>
</gene>
<keyword evidence="1" id="KW-1133">Transmembrane helix</keyword>
<dbReference type="AlphaFoldDB" id="A0A9D2AU38"/>
<dbReference type="Proteomes" id="UP000886847">
    <property type="component" value="Unassembled WGS sequence"/>
</dbReference>
<evidence type="ECO:0000256" key="1">
    <source>
        <dbReference type="SAM" id="Phobius"/>
    </source>
</evidence>
<sequence>MNVIFSDADLVASYRQQRNILRAYIGVCCAFALLCLGFYLYFLSLPYNDPMQLLPKVVVCAATCAFIIFSYIFMGIKYHRARKYYKLISYFSVGMKQVNVSYFSRYEQPETKDGVEYNVLIFSEWSKKKSEYMDRKVHCVTEKPLPQFRTGDKVRYLTQNNVMLEYETIGHDERFAEDAKGHSTGGAAA</sequence>
<proteinExistence type="predicted"/>
<accession>A0A9D2AU38</accession>